<evidence type="ECO:0000313" key="1">
    <source>
        <dbReference type="EMBL" id="MBB6439986.1"/>
    </source>
</evidence>
<gene>
    <name evidence="1" type="ORF">HNQ79_006499</name>
</gene>
<accession>A0A7X0HLQ9</accession>
<evidence type="ECO:0000313" key="2">
    <source>
        <dbReference type="Proteomes" id="UP000540423"/>
    </source>
</evidence>
<dbReference type="AlphaFoldDB" id="A0A7X0HLQ9"/>
<reference evidence="1 2" key="1">
    <citation type="submission" date="2020-08" db="EMBL/GenBank/DDBJ databases">
        <title>Genomic Encyclopedia of Type Strains, Phase IV (KMG-IV): sequencing the most valuable type-strain genomes for metagenomic binning, comparative biology and taxonomic classification.</title>
        <authorList>
            <person name="Goeker M."/>
        </authorList>
    </citation>
    <scope>NUCLEOTIDE SEQUENCE [LARGE SCALE GENOMIC DNA]</scope>
    <source>
        <strain evidence="1 2">DSM 40141</strain>
    </source>
</reference>
<comment type="caution">
    <text evidence="1">The sequence shown here is derived from an EMBL/GenBank/DDBJ whole genome shotgun (WGS) entry which is preliminary data.</text>
</comment>
<sequence length="308" mass="33302">MTAGMPQALSNDVPPDPATETERLGRLYLIGTRLLITYGLLQCTGKTRKGSQCKLTAHYPSSPDAVHEGMVAVQLANEGWTYARKVRPEFAQRLLAQRCEQHEMSDSDDAALPDWESYAPHRHPGHLLGFPRQAGAAVLSEEARDAQARDSDAAASWARPAALPCDPMLFASAMRDMRLSWRARGVLAELAAGYLPGCAPTTSDLTRLTRQERGNAEGRDAFRKAVTELRTYGYLLFDRTTASGVGERLIVDLTPAHEAALTFDAAPAGSAPQDAVPAAFGSYRNRISGDLTFLAGSISRKAPEDYGG</sequence>
<name>A0A7X0HLQ9_9ACTN</name>
<dbReference type="Proteomes" id="UP000540423">
    <property type="component" value="Unassembled WGS sequence"/>
</dbReference>
<proteinExistence type="predicted"/>
<protein>
    <submittedName>
        <fullName evidence="1">Uncharacterized protein</fullName>
    </submittedName>
</protein>
<organism evidence="1 2">
    <name type="scientific">Streptomyces candidus</name>
    <dbReference type="NCBI Taxonomy" id="67283"/>
    <lineage>
        <taxon>Bacteria</taxon>
        <taxon>Bacillati</taxon>
        <taxon>Actinomycetota</taxon>
        <taxon>Actinomycetes</taxon>
        <taxon>Kitasatosporales</taxon>
        <taxon>Streptomycetaceae</taxon>
        <taxon>Streptomyces</taxon>
    </lineage>
</organism>
<dbReference type="RefSeq" id="WP_229923799.1">
    <property type="nucleotide sequence ID" value="NZ_BNBN01000028.1"/>
</dbReference>
<keyword evidence="2" id="KW-1185">Reference proteome</keyword>
<dbReference type="EMBL" id="JACHEM010000033">
    <property type="protein sequence ID" value="MBB6439986.1"/>
    <property type="molecule type" value="Genomic_DNA"/>
</dbReference>